<proteinExistence type="predicted"/>
<feature type="transmembrane region" description="Helical" evidence="2">
    <location>
        <begin position="65"/>
        <end position="85"/>
    </location>
</feature>
<accession>A0AAD7RF54</accession>
<evidence type="ECO:0000256" key="2">
    <source>
        <dbReference type="SAM" id="Phobius"/>
    </source>
</evidence>
<evidence type="ECO:0000313" key="3">
    <source>
        <dbReference type="EMBL" id="KAJ8379047.1"/>
    </source>
</evidence>
<keyword evidence="2" id="KW-0812">Transmembrane</keyword>
<name>A0AAD7RF54_9TELE</name>
<dbReference type="EMBL" id="JAINUG010000302">
    <property type="protein sequence ID" value="KAJ8379047.1"/>
    <property type="molecule type" value="Genomic_DNA"/>
</dbReference>
<organism evidence="3 4">
    <name type="scientific">Aldrovandia affinis</name>
    <dbReference type="NCBI Taxonomy" id="143900"/>
    <lineage>
        <taxon>Eukaryota</taxon>
        <taxon>Metazoa</taxon>
        <taxon>Chordata</taxon>
        <taxon>Craniata</taxon>
        <taxon>Vertebrata</taxon>
        <taxon>Euteleostomi</taxon>
        <taxon>Actinopterygii</taxon>
        <taxon>Neopterygii</taxon>
        <taxon>Teleostei</taxon>
        <taxon>Notacanthiformes</taxon>
        <taxon>Halosauridae</taxon>
        <taxon>Aldrovandia</taxon>
    </lineage>
</organism>
<dbReference type="Proteomes" id="UP001221898">
    <property type="component" value="Unassembled WGS sequence"/>
</dbReference>
<evidence type="ECO:0000313" key="4">
    <source>
        <dbReference type="Proteomes" id="UP001221898"/>
    </source>
</evidence>
<evidence type="ECO:0000256" key="1">
    <source>
        <dbReference type="SAM" id="MobiDB-lite"/>
    </source>
</evidence>
<gene>
    <name evidence="3" type="ORF">AAFF_G00231380</name>
</gene>
<dbReference type="AlphaFoldDB" id="A0AAD7RF54"/>
<comment type="caution">
    <text evidence="3">The sequence shown here is derived from an EMBL/GenBank/DDBJ whole genome shotgun (WGS) entry which is preliminary data.</text>
</comment>
<sequence length="169" mass="18273">RTLCVGTHWPRPRQAFGLILWITAGTHDLALTPVIAFNVFTGGPPAPWPPSLLTLNPSVWWVNPWSRFVCVCVCVCVGGGAAVVLHCQAWGRSKSLHIKTGGPSLPIRHCTTPPQGPIPSYSQPQCPRLCPARPLPQIPGQCSEMPEPSKTDGASPEERILPLAKLRPL</sequence>
<keyword evidence="2" id="KW-1133">Transmembrane helix</keyword>
<keyword evidence="2" id="KW-0472">Membrane</keyword>
<feature type="non-terminal residue" evidence="3">
    <location>
        <position position="169"/>
    </location>
</feature>
<keyword evidence="4" id="KW-1185">Reference proteome</keyword>
<reference evidence="3" key="1">
    <citation type="journal article" date="2023" name="Science">
        <title>Genome structures resolve the early diversification of teleost fishes.</title>
        <authorList>
            <person name="Parey E."/>
            <person name="Louis A."/>
            <person name="Montfort J."/>
            <person name="Bouchez O."/>
            <person name="Roques C."/>
            <person name="Iampietro C."/>
            <person name="Lluch J."/>
            <person name="Castinel A."/>
            <person name="Donnadieu C."/>
            <person name="Desvignes T."/>
            <person name="Floi Bucao C."/>
            <person name="Jouanno E."/>
            <person name="Wen M."/>
            <person name="Mejri S."/>
            <person name="Dirks R."/>
            <person name="Jansen H."/>
            <person name="Henkel C."/>
            <person name="Chen W.J."/>
            <person name="Zahm M."/>
            <person name="Cabau C."/>
            <person name="Klopp C."/>
            <person name="Thompson A.W."/>
            <person name="Robinson-Rechavi M."/>
            <person name="Braasch I."/>
            <person name="Lecointre G."/>
            <person name="Bobe J."/>
            <person name="Postlethwait J.H."/>
            <person name="Berthelot C."/>
            <person name="Roest Crollius H."/>
            <person name="Guiguen Y."/>
        </authorList>
    </citation>
    <scope>NUCLEOTIDE SEQUENCE</scope>
    <source>
        <strain evidence="3">NC1722</strain>
    </source>
</reference>
<feature type="transmembrane region" description="Helical" evidence="2">
    <location>
        <begin position="18"/>
        <end position="40"/>
    </location>
</feature>
<protein>
    <submittedName>
        <fullName evidence="3">Uncharacterized protein</fullName>
    </submittedName>
</protein>
<feature type="region of interest" description="Disordered" evidence="1">
    <location>
        <begin position="137"/>
        <end position="169"/>
    </location>
</feature>